<reference evidence="3" key="2">
    <citation type="submission" date="2021-08" db="EMBL/GenBank/DDBJ databases">
        <authorList>
            <person name="Gostincar C."/>
            <person name="Sun X."/>
            <person name="Song Z."/>
            <person name="Gunde-Cimerman N."/>
        </authorList>
    </citation>
    <scope>NUCLEOTIDE SEQUENCE</scope>
    <source>
        <strain evidence="3">EXF-8016</strain>
    </source>
</reference>
<accession>A0A9P8GJJ8</accession>
<sequence>MDSDDLNTAHQDQLISWCTHFDEKYGYPGVERLASRYRDGQRCRGVLKVSGSFNLCVKVVFDDDQAWAVRFPVPGRVMHPEEKLRREVAVLRYIEHNTRIPVPTLIAFGSGLENEDPEVGPFVITTWVEGVSLQSLLEELPRPKWGPVLREDIDDEIFYKIYSQMADILLELASTDFNKIGSLTMSKDNNQPTWSIVTRPLTIKMNEIESDDYVVVDDHTTPPFDNATDYMEHLLQQSTKHLYDQRNSIEDAEDARREFIVRRRMQALLPYFRSRYDSGPFKLYCDDIHPRNILVDSNTYQITAVIDWEWTYTAPQDFSYTIPSWLILEKPSAWIESSKTKFKKQTMLFTQALEEAERKREQSLSPELLDEGRMSTAMRKSFEDGTFWFKQMLLSVHTFDGEVYWPRLEPYLEKRGLLDVGVPDEEEVQQFVSRKMEDLEAYNKELEEKNKNKTNEQQIESEVGWKNQLTGYANFDTTAVEAQDSQHVEPGIDSTSQPRNQANTSLCDRTDNEAASSVPSHTSTIADNQYIEQVSISAHDHADNAAADLAELQPKVGGDKTTTTTQEIGRQRTWLETFPPSCVFN</sequence>
<evidence type="ECO:0000259" key="2">
    <source>
        <dbReference type="Pfam" id="PF01636"/>
    </source>
</evidence>
<feature type="coiled-coil region" evidence="1">
    <location>
        <begin position="429"/>
        <end position="463"/>
    </location>
</feature>
<dbReference type="SUPFAM" id="SSF56112">
    <property type="entry name" value="Protein kinase-like (PK-like)"/>
    <property type="match status" value="1"/>
</dbReference>
<gene>
    <name evidence="3" type="ORF">KCV03_g2633</name>
</gene>
<keyword evidence="1" id="KW-0175">Coiled coil</keyword>
<dbReference type="AlphaFoldDB" id="A0A9P8GJJ8"/>
<dbReference type="EMBL" id="JAHFYH010000012">
    <property type="protein sequence ID" value="KAH0226321.1"/>
    <property type="molecule type" value="Genomic_DNA"/>
</dbReference>
<dbReference type="Pfam" id="PF01636">
    <property type="entry name" value="APH"/>
    <property type="match status" value="1"/>
</dbReference>
<proteinExistence type="predicted"/>
<dbReference type="Proteomes" id="UP000767238">
    <property type="component" value="Unassembled WGS sequence"/>
</dbReference>
<dbReference type="PANTHER" id="PTHR21310">
    <property type="entry name" value="AMINOGLYCOSIDE PHOSPHOTRANSFERASE-RELATED-RELATED"/>
    <property type="match status" value="1"/>
</dbReference>
<dbReference type="OrthoDB" id="5412996at2759"/>
<organism evidence="3 4">
    <name type="scientific">Aureobasidium melanogenum</name>
    <name type="common">Aureobasidium pullulans var. melanogenum</name>
    <dbReference type="NCBI Taxonomy" id="46634"/>
    <lineage>
        <taxon>Eukaryota</taxon>
        <taxon>Fungi</taxon>
        <taxon>Dikarya</taxon>
        <taxon>Ascomycota</taxon>
        <taxon>Pezizomycotina</taxon>
        <taxon>Dothideomycetes</taxon>
        <taxon>Dothideomycetidae</taxon>
        <taxon>Dothideales</taxon>
        <taxon>Saccotheciaceae</taxon>
        <taxon>Aureobasidium</taxon>
    </lineage>
</organism>
<dbReference type="InterPro" id="IPR002575">
    <property type="entry name" value="Aminoglycoside_PTrfase"/>
</dbReference>
<evidence type="ECO:0000313" key="3">
    <source>
        <dbReference type="EMBL" id="KAH0226321.1"/>
    </source>
</evidence>
<reference evidence="3" key="1">
    <citation type="journal article" date="2021" name="J Fungi (Basel)">
        <title>Virulence traits and population genomics of the black yeast Aureobasidium melanogenum.</title>
        <authorList>
            <person name="Cernosa A."/>
            <person name="Sun X."/>
            <person name="Gostincar C."/>
            <person name="Fang C."/>
            <person name="Gunde-Cimerman N."/>
            <person name="Song Z."/>
        </authorList>
    </citation>
    <scope>NUCLEOTIDE SEQUENCE</scope>
    <source>
        <strain evidence="3">EXF-8016</strain>
    </source>
</reference>
<feature type="domain" description="Aminoglycoside phosphotransferase" evidence="2">
    <location>
        <begin position="60"/>
        <end position="309"/>
    </location>
</feature>
<feature type="non-terminal residue" evidence="3">
    <location>
        <position position="1"/>
    </location>
</feature>
<name>A0A9P8GJJ8_AURME</name>
<evidence type="ECO:0000313" key="4">
    <source>
        <dbReference type="Proteomes" id="UP000767238"/>
    </source>
</evidence>
<dbReference type="Gene3D" id="3.90.1200.10">
    <property type="match status" value="1"/>
</dbReference>
<dbReference type="PANTHER" id="PTHR21310:SF37">
    <property type="entry name" value="AMINOGLYCOSIDE PHOSPHOTRANSFERASE DOMAIN-CONTAINING PROTEIN"/>
    <property type="match status" value="1"/>
</dbReference>
<comment type="caution">
    <text evidence="3">The sequence shown here is derived from an EMBL/GenBank/DDBJ whole genome shotgun (WGS) entry which is preliminary data.</text>
</comment>
<dbReference type="InterPro" id="IPR011009">
    <property type="entry name" value="Kinase-like_dom_sf"/>
</dbReference>
<dbReference type="InterPro" id="IPR051678">
    <property type="entry name" value="AGP_Transferase"/>
</dbReference>
<protein>
    <recommendedName>
        <fullName evidence="2">Aminoglycoside phosphotransferase domain-containing protein</fullName>
    </recommendedName>
</protein>
<evidence type="ECO:0000256" key="1">
    <source>
        <dbReference type="SAM" id="Coils"/>
    </source>
</evidence>